<proteinExistence type="predicted"/>
<feature type="region of interest" description="Disordered" evidence="1">
    <location>
        <begin position="263"/>
        <end position="297"/>
    </location>
</feature>
<name>A0ABT1M287_9MYCO</name>
<dbReference type="EMBL" id="JANDBD010000004">
    <property type="protein sequence ID" value="MCP9272730.1"/>
    <property type="molecule type" value="Genomic_DNA"/>
</dbReference>
<dbReference type="PROSITE" id="PS51318">
    <property type="entry name" value="TAT"/>
    <property type="match status" value="1"/>
</dbReference>
<organism evidence="3 4">
    <name type="scientific">Mycolicibacterium arenosum</name>
    <dbReference type="NCBI Taxonomy" id="2952157"/>
    <lineage>
        <taxon>Bacteria</taxon>
        <taxon>Bacillati</taxon>
        <taxon>Actinomycetota</taxon>
        <taxon>Actinomycetes</taxon>
        <taxon>Mycobacteriales</taxon>
        <taxon>Mycobacteriaceae</taxon>
        <taxon>Mycolicibacterium</taxon>
    </lineage>
</organism>
<dbReference type="InterPro" id="IPR006311">
    <property type="entry name" value="TAT_signal"/>
</dbReference>
<feature type="signal peptide" evidence="2">
    <location>
        <begin position="1"/>
        <end position="24"/>
    </location>
</feature>
<gene>
    <name evidence="3" type="ORF">NM203_11100</name>
</gene>
<protein>
    <recommendedName>
        <fullName evidence="5">Lipoprotein</fullName>
    </recommendedName>
</protein>
<evidence type="ECO:0000256" key="2">
    <source>
        <dbReference type="SAM" id="SignalP"/>
    </source>
</evidence>
<keyword evidence="2" id="KW-0732">Signal</keyword>
<reference evidence="3 4" key="1">
    <citation type="submission" date="2022-06" db="EMBL/GenBank/DDBJ databases">
        <title>Mycolicibacterium sp. CAU 1645 isolated from seawater.</title>
        <authorList>
            <person name="Kim W."/>
        </authorList>
    </citation>
    <scope>NUCLEOTIDE SEQUENCE [LARGE SCALE GENOMIC DNA]</scope>
    <source>
        <strain evidence="3 4">CAU 1645</strain>
    </source>
</reference>
<comment type="caution">
    <text evidence="3">The sequence shown here is derived from an EMBL/GenBank/DDBJ whole genome shotgun (WGS) entry which is preliminary data.</text>
</comment>
<evidence type="ECO:0000313" key="4">
    <source>
        <dbReference type="Proteomes" id="UP001651690"/>
    </source>
</evidence>
<dbReference type="PROSITE" id="PS51257">
    <property type="entry name" value="PROKAR_LIPOPROTEIN"/>
    <property type="match status" value="1"/>
</dbReference>
<evidence type="ECO:0008006" key="5">
    <source>
        <dbReference type="Google" id="ProtNLM"/>
    </source>
</evidence>
<evidence type="ECO:0000256" key="1">
    <source>
        <dbReference type="SAM" id="MobiDB-lite"/>
    </source>
</evidence>
<dbReference type="RefSeq" id="WP_255059948.1">
    <property type="nucleotide sequence ID" value="NZ_JANDBD010000004.1"/>
</dbReference>
<keyword evidence="4" id="KW-1185">Reference proteome</keyword>
<evidence type="ECO:0000313" key="3">
    <source>
        <dbReference type="EMBL" id="MCP9272730.1"/>
    </source>
</evidence>
<feature type="chain" id="PRO_5045291798" description="Lipoprotein" evidence="2">
    <location>
        <begin position="25"/>
        <end position="297"/>
    </location>
</feature>
<accession>A0ABT1M287</accession>
<dbReference type="Proteomes" id="UP001651690">
    <property type="component" value="Unassembled WGS sequence"/>
</dbReference>
<sequence length="297" mass="32287">MRYSRRRGRTAAALAAVAVAAALAGCGQPPSDADAPTPEATAYQQFKEAGQLFDCFAPYDTVLAAGRADTFDVAALRQAARDYSDRNTAYVAALIRIDFPTDARAIAEELRRTVVSEIVNLDLLSGISTPTDAYPLLNQVYYAEAAFNEISDRLRESLDRPVPQATRALSQFELSRQTAQRDTLTVHRLFDAALAAGDFEAARNVSRVQQALLTQFSASLDTIDFPDAFDVRIVDLKAKIQASIGFHRRQIDVPDVTLILATPPEGGPEFQAREQAASAISDDLAKVDPPQSRPPDC</sequence>